<evidence type="ECO:0000313" key="2">
    <source>
        <dbReference type="EMBL" id="KAK6358332.1"/>
    </source>
</evidence>
<dbReference type="SUPFAM" id="SSF81383">
    <property type="entry name" value="F-box domain"/>
    <property type="match status" value="1"/>
</dbReference>
<feature type="domain" description="F-box" evidence="1">
    <location>
        <begin position="28"/>
        <end position="73"/>
    </location>
</feature>
<accession>A0AAV9V8R0</accession>
<dbReference type="EMBL" id="JAVHNS010000004">
    <property type="protein sequence ID" value="KAK6358332.1"/>
    <property type="molecule type" value="Genomic_DNA"/>
</dbReference>
<reference evidence="2 3" key="1">
    <citation type="submission" date="2019-10" db="EMBL/GenBank/DDBJ databases">
        <authorList>
            <person name="Palmer J.M."/>
        </authorList>
    </citation>
    <scope>NUCLEOTIDE SEQUENCE [LARGE SCALE GENOMIC DNA]</scope>
    <source>
        <strain evidence="2 3">TWF730</strain>
    </source>
</reference>
<dbReference type="AlphaFoldDB" id="A0AAV9V8R0"/>
<gene>
    <name evidence="2" type="ORF">TWF730_007678</name>
</gene>
<dbReference type="CDD" id="cd09917">
    <property type="entry name" value="F-box_SF"/>
    <property type="match status" value="1"/>
</dbReference>
<dbReference type="Proteomes" id="UP001373714">
    <property type="component" value="Unassembled WGS sequence"/>
</dbReference>
<dbReference type="Pfam" id="PF00646">
    <property type="entry name" value="F-box"/>
    <property type="match status" value="1"/>
</dbReference>
<name>A0AAV9V8R0_9PEZI</name>
<dbReference type="Gene3D" id="1.20.1280.50">
    <property type="match status" value="1"/>
</dbReference>
<proteinExistence type="predicted"/>
<protein>
    <recommendedName>
        <fullName evidence="1">F-box domain-containing protein</fullName>
    </recommendedName>
</protein>
<dbReference type="InterPro" id="IPR001810">
    <property type="entry name" value="F-box_dom"/>
</dbReference>
<evidence type="ECO:0000313" key="3">
    <source>
        <dbReference type="Proteomes" id="UP001373714"/>
    </source>
</evidence>
<dbReference type="InterPro" id="IPR036047">
    <property type="entry name" value="F-box-like_dom_sf"/>
</dbReference>
<comment type="caution">
    <text evidence="2">The sequence shown here is derived from an EMBL/GenBank/DDBJ whole genome shotgun (WGS) entry which is preliminary data.</text>
</comment>
<dbReference type="PROSITE" id="PS50181">
    <property type="entry name" value="FBOX"/>
    <property type="match status" value="1"/>
</dbReference>
<organism evidence="2 3">
    <name type="scientific">Orbilia blumenaviensis</name>
    <dbReference type="NCBI Taxonomy" id="1796055"/>
    <lineage>
        <taxon>Eukaryota</taxon>
        <taxon>Fungi</taxon>
        <taxon>Dikarya</taxon>
        <taxon>Ascomycota</taxon>
        <taxon>Pezizomycotina</taxon>
        <taxon>Orbiliomycetes</taxon>
        <taxon>Orbiliales</taxon>
        <taxon>Orbiliaceae</taxon>
        <taxon>Orbilia</taxon>
    </lineage>
</organism>
<keyword evidence="3" id="KW-1185">Reference proteome</keyword>
<sequence>MTLKRTLTHLLKLIDNKKLSKEPINPPKLNILSLPTELQAQILFFLPLFDQISASQVCLLWHNILLEASYSRYPISSNPALPSIHQIIGGPLQPSLFEETSSFWISCTLKKWRVTKYEYAEYNNDGNGKPLLRIIDISKHEFLDEPILSPFTKIGYSPRMGRLKHADNYKGKHTYGFEESGRNGVSAQDGDTYLPYFPYHPTVASAKAEEGDIGVHECPSVCMMEGVGDSGILMWEKRFNLTEGLTVRDAIEKVVESLNIRYEYQEVSMRKKREMRIRMIHYGSEGNYFGWKFEFRLILPAGEAKKLKKFMDEGLGVQYWIP</sequence>
<evidence type="ECO:0000259" key="1">
    <source>
        <dbReference type="PROSITE" id="PS50181"/>
    </source>
</evidence>